<organism evidence="2 3">
    <name type="scientific">Campylobacter ureolyticus</name>
    <dbReference type="NCBI Taxonomy" id="827"/>
    <lineage>
        <taxon>Bacteria</taxon>
        <taxon>Pseudomonadati</taxon>
        <taxon>Campylobacterota</taxon>
        <taxon>Epsilonproteobacteria</taxon>
        <taxon>Campylobacterales</taxon>
        <taxon>Campylobacteraceae</taxon>
        <taxon>Campylobacter</taxon>
    </lineage>
</organism>
<dbReference type="Proteomes" id="UP001075461">
    <property type="component" value="Unassembled WGS sequence"/>
</dbReference>
<gene>
    <name evidence="2" type="ORF">O6B92_03765</name>
</gene>
<feature type="transmembrane region" description="Helical" evidence="1">
    <location>
        <begin position="12"/>
        <end position="35"/>
    </location>
</feature>
<evidence type="ECO:0000313" key="2">
    <source>
        <dbReference type="EMBL" id="MCZ6161461.1"/>
    </source>
</evidence>
<comment type="caution">
    <text evidence="2">The sequence shown here is derived from an EMBL/GenBank/DDBJ whole genome shotgun (WGS) entry which is preliminary data.</text>
</comment>
<evidence type="ECO:0000256" key="1">
    <source>
        <dbReference type="SAM" id="Phobius"/>
    </source>
</evidence>
<protein>
    <submittedName>
        <fullName evidence="2">DNA double-strand break repair protein Rad50</fullName>
    </submittedName>
</protein>
<name>A0A9Q4KJV6_9BACT</name>
<keyword evidence="1" id="KW-0472">Membrane</keyword>
<reference evidence="2" key="1">
    <citation type="submission" date="2022-12" db="EMBL/GenBank/DDBJ databases">
        <title>Species Delineation and Comparative Genomics within the Campylobacter ureolyticus Complex.</title>
        <authorList>
            <person name="Maki J."/>
            <person name="Howard M."/>
            <person name="Connelly S."/>
            <person name="Hardy D.J."/>
            <person name="Cameron A."/>
        </authorList>
    </citation>
    <scope>NUCLEOTIDE SEQUENCE</scope>
    <source>
        <strain evidence="2">URMC_786</strain>
    </source>
</reference>
<evidence type="ECO:0000313" key="3">
    <source>
        <dbReference type="Proteomes" id="UP001075461"/>
    </source>
</evidence>
<proteinExistence type="predicted"/>
<dbReference type="AlphaFoldDB" id="A0A9Q4KJV6"/>
<keyword evidence="1" id="KW-0812">Transmembrane</keyword>
<accession>A0A9Q4KJV6</accession>
<dbReference type="RefSeq" id="WP_269479863.1">
    <property type="nucleotide sequence ID" value="NZ_JAPXGH010000005.1"/>
</dbReference>
<sequence length="157" mass="18414">MENNAALINESGISTTSILLTVAVCAVIVGGIIYYQQKKQKVKGNLLKKDDIKPSNLNELSQKFKNDYFIFELSQFAKIERIDFEKVKEIYPKFKHSNNPASIDWTTFTGRHKELEEILKSWDKYQNLTILDRYIRFLQESYEDELNSIKKKIKDLK</sequence>
<keyword evidence="1" id="KW-1133">Transmembrane helix</keyword>
<dbReference type="EMBL" id="JAPXGP010000002">
    <property type="protein sequence ID" value="MCZ6161461.1"/>
    <property type="molecule type" value="Genomic_DNA"/>
</dbReference>